<accession>A0A8J7GLS4</accession>
<dbReference type="PANTHER" id="PTHR33877:SF1">
    <property type="entry name" value="TYPE IV METHYL-DIRECTED RESTRICTION ENZYME ECOKMCRA"/>
    <property type="match status" value="1"/>
</dbReference>
<dbReference type="Pfam" id="PF14279">
    <property type="entry name" value="HNH_5"/>
    <property type="match status" value="1"/>
</dbReference>
<dbReference type="AlphaFoldDB" id="A0A8J7GLS4"/>
<dbReference type="InterPro" id="IPR029471">
    <property type="entry name" value="HNH_5"/>
</dbReference>
<dbReference type="InterPro" id="IPR003615">
    <property type="entry name" value="HNH_nuc"/>
</dbReference>
<dbReference type="EMBL" id="JADOUF010000001">
    <property type="protein sequence ID" value="MBG6133903.1"/>
    <property type="molecule type" value="Genomic_DNA"/>
</dbReference>
<feature type="domain" description="HNH nuclease" evidence="1">
    <location>
        <begin position="259"/>
        <end position="308"/>
    </location>
</feature>
<dbReference type="RefSeq" id="WP_197001206.1">
    <property type="nucleotide sequence ID" value="NZ_BONS01000032.1"/>
</dbReference>
<dbReference type="Gene3D" id="1.10.30.50">
    <property type="match status" value="1"/>
</dbReference>
<gene>
    <name evidence="2" type="ORF">IW245_000097</name>
</gene>
<dbReference type="Proteomes" id="UP000622552">
    <property type="component" value="Unassembled WGS sequence"/>
</dbReference>
<keyword evidence="3" id="KW-1185">Reference proteome</keyword>
<organism evidence="2 3">
    <name type="scientific">Longispora fulva</name>
    <dbReference type="NCBI Taxonomy" id="619741"/>
    <lineage>
        <taxon>Bacteria</taxon>
        <taxon>Bacillati</taxon>
        <taxon>Actinomycetota</taxon>
        <taxon>Actinomycetes</taxon>
        <taxon>Micromonosporales</taxon>
        <taxon>Micromonosporaceae</taxon>
        <taxon>Longispora</taxon>
    </lineage>
</organism>
<dbReference type="CDD" id="cd00085">
    <property type="entry name" value="HNHc"/>
    <property type="match status" value="1"/>
</dbReference>
<evidence type="ECO:0000313" key="2">
    <source>
        <dbReference type="EMBL" id="MBG6133903.1"/>
    </source>
</evidence>
<reference evidence="2" key="1">
    <citation type="submission" date="2020-11" db="EMBL/GenBank/DDBJ databases">
        <title>Sequencing the genomes of 1000 actinobacteria strains.</title>
        <authorList>
            <person name="Klenk H.-P."/>
        </authorList>
    </citation>
    <scope>NUCLEOTIDE SEQUENCE</scope>
    <source>
        <strain evidence="2">DSM 45356</strain>
    </source>
</reference>
<proteinExistence type="predicted"/>
<evidence type="ECO:0000313" key="3">
    <source>
        <dbReference type="Proteomes" id="UP000622552"/>
    </source>
</evidence>
<protein>
    <recommendedName>
        <fullName evidence="1">HNH nuclease domain-containing protein</fullName>
    </recommendedName>
</protein>
<dbReference type="InterPro" id="IPR052892">
    <property type="entry name" value="NA-targeting_endonuclease"/>
</dbReference>
<dbReference type="SMART" id="SM00507">
    <property type="entry name" value="HNHc"/>
    <property type="match status" value="1"/>
</dbReference>
<evidence type="ECO:0000259" key="1">
    <source>
        <dbReference type="SMART" id="SM00507"/>
    </source>
</evidence>
<comment type="caution">
    <text evidence="2">The sequence shown here is derived from an EMBL/GenBank/DDBJ whole genome shotgun (WGS) entry which is preliminary data.</text>
</comment>
<dbReference type="PANTHER" id="PTHR33877">
    <property type="entry name" value="SLL1193 PROTEIN"/>
    <property type="match status" value="1"/>
</dbReference>
<sequence length="347" mass="39850">MTKSLAEFTRGHARCRACAYEDKINSQVERRADPETELTCAGACGLTLPTVKFDPGSVTCRSCLDAPKFLARAEAAARGATKQCRKCLEIRSVMEFALGSLVCWPCCEVWKTQRWAELVATESRKPCGDCEYVKPLGEFYPWDRLCRRCRLAEVSRQWHADLDGNRARRRAVYAANPEPARARSMAFSKTSAGRVVQHRSYWKRRTVLLAKGRRRYEEHGEQMRTTSKAWKDRNPDRVNWHTRKRRNRIVAAIGSHTDREWREMLRRHAGRCAYCGKQAVERDHVVPLTRGGSDFVSNLLPACRGCNCSKNNKLLVEWRYRIDADGVRRTAPILHRLARALPRHPLP</sequence>
<name>A0A8J7GLS4_9ACTN</name>